<comment type="caution">
    <text evidence="1">The sequence shown here is derived from an EMBL/GenBank/DDBJ whole genome shotgun (WGS) entry which is preliminary data.</text>
</comment>
<evidence type="ECO:0000313" key="2">
    <source>
        <dbReference type="Proteomes" id="UP000194236"/>
    </source>
</evidence>
<protein>
    <submittedName>
        <fullName evidence="1">Uncharacterized protein</fullName>
    </submittedName>
</protein>
<dbReference type="EMBL" id="MUJZ01066660">
    <property type="protein sequence ID" value="OTF70223.1"/>
    <property type="molecule type" value="Genomic_DNA"/>
</dbReference>
<name>A0A1Y3ARG5_EURMA</name>
<reference evidence="1 2" key="1">
    <citation type="submission" date="2017-03" db="EMBL/GenBank/DDBJ databases">
        <title>Genome Survey of Euroglyphus maynei.</title>
        <authorList>
            <person name="Arlian L.G."/>
            <person name="Morgan M.S."/>
            <person name="Rider S.D."/>
        </authorList>
    </citation>
    <scope>NUCLEOTIDE SEQUENCE [LARGE SCALE GENOMIC DNA]</scope>
    <source>
        <strain evidence="1">Arlian Lab</strain>
        <tissue evidence="1">Whole body</tissue>
    </source>
</reference>
<keyword evidence="2" id="KW-1185">Reference proteome</keyword>
<organism evidence="1 2">
    <name type="scientific">Euroglyphus maynei</name>
    <name type="common">Mayne's house dust mite</name>
    <dbReference type="NCBI Taxonomy" id="6958"/>
    <lineage>
        <taxon>Eukaryota</taxon>
        <taxon>Metazoa</taxon>
        <taxon>Ecdysozoa</taxon>
        <taxon>Arthropoda</taxon>
        <taxon>Chelicerata</taxon>
        <taxon>Arachnida</taxon>
        <taxon>Acari</taxon>
        <taxon>Acariformes</taxon>
        <taxon>Sarcoptiformes</taxon>
        <taxon>Astigmata</taxon>
        <taxon>Psoroptidia</taxon>
        <taxon>Analgoidea</taxon>
        <taxon>Pyroglyphidae</taxon>
        <taxon>Pyroglyphinae</taxon>
        <taxon>Euroglyphus</taxon>
    </lineage>
</organism>
<gene>
    <name evidence="1" type="ORF">BLA29_007879</name>
</gene>
<proteinExistence type="predicted"/>
<sequence length="65" mass="7221">MNDHHQIIGSINSLNRRCSLPIGNGNVTGSQPMFNSIGFLSAHHMKCWENAKPHTFFARDNVSLA</sequence>
<accession>A0A1Y3ARG5</accession>
<dbReference type="AlphaFoldDB" id="A0A1Y3ARG5"/>
<evidence type="ECO:0000313" key="1">
    <source>
        <dbReference type="EMBL" id="OTF70223.1"/>
    </source>
</evidence>
<dbReference type="Proteomes" id="UP000194236">
    <property type="component" value="Unassembled WGS sequence"/>
</dbReference>